<dbReference type="EMBL" id="LAZR01001990">
    <property type="protein sequence ID" value="KKN36087.1"/>
    <property type="molecule type" value="Genomic_DNA"/>
</dbReference>
<dbReference type="Pfam" id="PF07796">
    <property type="entry name" value="DUF1638"/>
    <property type="match status" value="1"/>
</dbReference>
<evidence type="ECO:0000313" key="2">
    <source>
        <dbReference type="EMBL" id="KKN36087.1"/>
    </source>
</evidence>
<name>A0A0F9QGG1_9ZZZZ</name>
<dbReference type="AlphaFoldDB" id="A0A0F9QGG1"/>
<organism evidence="2">
    <name type="scientific">marine sediment metagenome</name>
    <dbReference type="NCBI Taxonomy" id="412755"/>
    <lineage>
        <taxon>unclassified sequences</taxon>
        <taxon>metagenomes</taxon>
        <taxon>ecological metagenomes</taxon>
    </lineage>
</organism>
<proteinExistence type="predicted"/>
<protein>
    <recommendedName>
        <fullName evidence="1">DUF1638 domain-containing protein</fullName>
    </recommendedName>
</protein>
<gene>
    <name evidence="2" type="ORF">LCGC14_0777150</name>
</gene>
<comment type="caution">
    <text evidence="2">The sequence shown here is derived from an EMBL/GenBank/DDBJ whole genome shotgun (WGS) entry which is preliminary data.</text>
</comment>
<accession>A0A0F9QGG1</accession>
<dbReference type="InterPro" id="IPR012437">
    <property type="entry name" value="DUF1638"/>
</dbReference>
<feature type="domain" description="DUF1638" evidence="1">
    <location>
        <begin position="51"/>
        <end position="209"/>
    </location>
</feature>
<evidence type="ECO:0000259" key="1">
    <source>
        <dbReference type="Pfam" id="PF07796"/>
    </source>
</evidence>
<reference evidence="2" key="1">
    <citation type="journal article" date="2015" name="Nature">
        <title>Complex archaea that bridge the gap between prokaryotes and eukaryotes.</title>
        <authorList>
            <person name="Spang A."/>
            <person name="Saw J.H."/>
            <person name="Jorgensen S.L."/>
            <person name="Zaremba-Niedzwiedzka K."/>
            <person name="Martijn J."/>
            <person name="Lind A.E."/>
            <person name="van Eijk R."/>
            <person name="Schleper C."/>
            <person name="Guy L."/>
            <person name="Ettema T.J."/>
        </authorList>
    </citation>
    <scope>NUCLEOTIDE SEQUENCE</scope>
</reference>
<sequence length="212" mass="23827">MKHLSDSDLTEAGLPLERQKGRILLIACGALAREILDLKAANGWTHLDLTCLPAKLHLYPEKITQAVIDTVNLHRAEYDEFFVVYADCGTGGLLDAACQKLGVQMIAGPHCYSFFEGNDRFAKTSETEITTFYLTDFLVRQFNSFIIKPMGLDKHPELRDMYFGNYEKLVYQAQTDDPDLTEKAKACAATLGLAFERRFTGYGDLEKTLKTL</sequence>